<sequence>GYDHREHDILMLCPITIHIQPNSNLSVIDSAC</sequence>
<dbReference type="AlphaFoldDB" id="X0RV40"/>
<evidence type="ECO:0000313" key="1">
    <source>
        <dbReference type="EMBL" id="GAF72699.1"/>
    </source>
</evidence>
<feature type="non-terminal residue" evidence="1">
    <location>
        <position position="1"/>
    </location>
</feature>
<dbReference type="EMBL" id="BARS01009300">
    <property type="protein sequence ID" value="GAF72699.1"/>
    <property type="molecule type" value="Genomic_DNA"/>
</dbReference>
<gene>
    <name evidence="1" type="ORF">S01H1_17517</name>
</gene>
<proteinExistence type="predicted"/>
<comment type="caution">
    <text evidence="1">The sequence shown here is derived from an EMBL/GenBank/DDBJ whole genome shotgun (WGS) entry which is preliminary data.</text>
</comment>
<reference evidence="1" key="1">
    <citation type="journal article" date="2014" name="Front. Microbiol.">
        <title>High frequency of phylogenetically diverse reductive dehalogenase-homologous genes in deep subseafloor sedimentary metagenomes.</title>
        <authorList>
            <person name="Kawai M."/>
            <person name="Futagami T."/>
            <person name="Toyoda A."/>
            <person name="Takaki Y."/>
            <person name="Nishi S."/>
            <person name="Hori S."/>
            <person name="Arai W."/>
            <person name="Tsubouchi T."/>
            <person name="Morono Y."/>
            <person name="Uchiyama I."/>
            <person name="Ito T."/>
            <person name="Fujiyama A."/>
            <person name="Inagaki F."/>
            <person name="Takami H."/>
        </authorList>
    </citation>
    <scope>NUCLEOTIDE SEQUENCE</scope>
    <source>
        <strain evidence="1">Expedition CK06-06</strain>
    </source>
</reference>
<protein>
    <submittedName>
        <fullName evidence="1">Uncharacterized protein</fullName>
    </submittedName>
</protein>
<name>X0RV40_9ZZZZ</name>
<accession>X0RV40</accession>
<organism evidence="1">
    <name type="scientific">marine sediment metagenome</name>
    <dbReference type="NCBI Taxonomy" id="412755"/>
    <lineage>
        <taxon>unclassified sequences</taxon>
        <taxon>metagenomes</taxon>
        <taxon>ecological metagenomes</taxon>
    </lineage>
</organism>